<sequence length="293" mass="32524">MRSLRYLLALSERLHFARAAEDLGISQSALSRSLQALEKQLGMRLFDRDRAGVSVTPQGRRVIERASHLIAEVSDLERHFVLSAKGEAGHICFGMGPMPSRALLSGVLSERLKTAPEVTNEVVVRDVEALWSLLLANEIEFFVSQDGLLPDASQARVELLGNFPLSLIVREDHPLLRGPCEGQTFPIVRSSWAGLPLPPEIERYARGPSHVIEDYGSLAAITKSTDAIWFSSRYAVTDELWAGSLRELPRASDTVQREIRMVVYSLARRSQSPLARALKQALRQRVTALTSFA</sequence>
<dbReference type="Pfam" id="PF00126">
    <property type="entry name" value="HTH_1"/>
    <property type="match status" value="1"/>
</dbReference>
<keyword evidence="3 6" id="KW-0238">DNA-binding</keyword>
<evidence type="ECO:0000256" key="1">
    <source>
        <dbReference type="ARBA" id="ARBA00009437"/>
    </source>
</evidence>
<dbReference type="InterPro" id="IPR036390">
    <property type="entry name" value="WH_DNA-bd_sf"/>
</dbReference>
<dbReference type="RefSeq" id="WP_184016625.1">
    <property type="nucleotide sequence ID" value="NZ_JACIJC010000002.1"/>
</dbReference>
<evidence type="ECO:0000256" key="3">
    <source>
        <dbReference type="ARBA" id="ARBA00023125"/>
    </source>
</evidence>
<comment type="caution">
    <text evidence="6">The sequence shown here is derived from an EMBL/GenBank/DDBJ whole genome shotgun (WGS) entry which is preliminary data.</text>
</comment>
<comment type="similarity">
    <text evidence="1">Belongs to the LysR transcriptional regulatory family.</text>
</comment>
<dbReference type="GO" id="GO:0000976">
    <property type="term" value="F:transcription cis-regulatory region binding"/>
    <property type="evidence" value="ECO:0007669"/>
    <property type="project" value="TreeGrafter"/>
</dbReference>
<dbReference type="Gene3D" id="3.40.190.10">
    <property type="entry name" value="Periplasmic binding protein-like II"/>
    <property type="match status" value="2"/>
</dbReference>
<dbReference type="GO" id="GO:0003700">
    <property type="term" value="F:DNA-binding transcription factor activity"/>
    <property type="evidence" value="ECO:0007669"/>
    <property type="project" value="InterPro"/>
</dbReference>
<gene>
    <name evidence="6" type="ORF">FHS49_001362</name>
</gene>
<protein>
    <submittedName>
        <fullName evidence="6">DNA-binding transcriptional LysR family regulator</fullName>
    </submittedName>
</protein>
<evidence type="ECO:0000256" key="4">
    <source>
        <dbReference type="ARBA" id="ARBA00023163"/>
    </source>
</evidence>
<evidence type="ECO:0000256" key="2">
    <source>
        <dbReference type="ARBA" id="ARBA00023015"/>
    </source>
</evidence>
<dbReference type="Gene3D" id="1.10.10.10">
    <property type="entry name" value="Winged helix-like DNA-binding domain superfamily/Winged helix DNA-binding domain"/>
    <property type="match status" value="1"/>
</dbReference>
<proteinExistence type="inferred from homology"/>
<dbReference type="InterPro" id="IPR000847">
    <property type="entry name" value="LysR_HTH_N"/>
</dbReference>
<organism evidence="6 7">
    <name type="scientific">Sphingobium boeckii</name>
    <dbReference type="NCBI Taxonomy" id="1082345"/>
    <lineage>
        <taxon>Bacteria</taxon>
        <taxon>Pseudomonadati</taxon>
        <taxon>Pseudomonadota</taxon>
        <taxon>Alphaproteobacteria</taxon>
        <taxon>Sphingomonadales</taxon>
        <taxon>Sphingomonadaceae</taxon>
        <taxon>Sphingobium</taxon>
    </lineage>
</organism>
<dbReference type="SUPFAM" id="SSF46785">
    <property type="entry name" value="Winged helix' DNA-binding domain"/>
    <property type="match status" value="1"/>
</dbReference>
<accession>A0A7W9EDW7</accession>
<dbReference type="FunFam" id="1.10.10.10:FF:000001">
    <property type="entry name" value="LysR family transcriptional regulator"/>
    <property type="match status" value="1"/>
</dbReference>
<evidence type="ECO:0000259" key="5">
    <source>
        <dbReference type="PROSITE" id="PS50931"/>
    </source>
</evidence>
<dbReference type="InterPro" id="IPR005119">
    <property type="entry name" value="LysR_subst-bd"/>
</dbReference>
<dbReference type="InterPro" id="IPR036388">
    <property type="entry name" value="WH-like_DNA-bd_sf"/>
</dbReference>
<dbReference type="PRINTS" id="PR00039">
    <property type="entry name" value="HTHLYSR"/>
</dbReference>
<dbReference type="PROSITE" id="PS50931">
    <property type="entry name" value="HTH_LYSR"/>
    <property type="match status" value="1"/>
</dbReference>
<feature type="domain" description="HTH lysR-type" evidence="5">
    <location>
        <begin position="1"/>
        <end position="56"/>
    </location>
</feature>
<keyword evidence="2" id="KW-0805">Transcription regulation</keyword>
<keyword evidence="4" id="KW-0804">Transcription</keyword>
<keyword evidence="7" id="KW-1185">Reference proteome</keyword>
<evidence type="ECO:0000313" key="7">
    <source>
        <dbReference type="Proteomes" id="UP000549617"/>
    </source>
</evidence>
<dbReference type="AlphaFoldDB" id="A0A7W9EDW7"/>
<name>A0A7W9EDW7_9SPHN</name>
<dbReference type="PANTHER" id="PTHR30126:SF98">
    <property type="entry name" value="HTH-TYPE TRANSCRIPTIONAL ACTIVATOR BAUR"/>
    <property type="match status" value="1"/>
</dbReference>
<evidence type="ECO:0000313" key="6">
    <source>
        <dbReference type="EMBL" id="MBB5685354.1"/>
    </source>
</evidence>
<dbReference type="SUPFAM" id="SSF53850">
    <property type="entry name" value="Periplasmic binding protein-like II"/>
    <property type="match status" value="1"/>
</dbReference>
<dbReference type="Pfam" id="PF03466">
    <property type="entry name" value="LysR_substrate"/>
    <property type="match status" value="1"/>
</dbReference>
<dbReference type="PANTHER" id="PTHR30126">
    <property type="entry name" value="HTH-TYPE TRANSCRIPTIONAL REGULATOR"/>
    <property type="match status" value="1"/>
</dbReference>
<dbReference type="Proteomes" id="UP000549617">
    <property type="component" value="Unassembled WGS sequence"/>
</dbReference>
<reference evidence="6 7" key="1">
    <citation type="submission" date="2020-08" db="EMBL/GenBank/DDBJ databases">
        <title>Genomic Encyclopedia of Type Strains, Phase IV (KMG-IV): sequencing the most valuable type-strain genomes for metagenomic binning, comparative biology and taxonomic classification.</title>
        <authorList>
            <person name="Goeker M."/>
        </authorList>
    </citation>
    <scope>NUCLEOTIDE SEQUENCE [LARGE SCALE GENOMIC DNA]</scope>
    <source>
        <strain evidence="6 7">DSM 25079</strain>
    </source>
</reference>
<dbReference type="EMBL" id="JACIJC010000002">
    <property type="protein sequence ID" value="MBB5685354.1"/>
    <property type="molecule type" value="Genomic_DNA"/>
</dbReference>